<dbReference type="eggNOG" id="ENOG502S03F">
    <property type="taxonomic scope" value="Eukaryota"/>
</dbReference>
<dbReference type="EMBL" id="KI397507">
    <property type="protein sequence ID" value="ERM94702.1"/>
    <property type="molecule type" value="Genomic_DNA"/>
</dbReference>
<dbReference type="AlphaFoldDB" id="W1NG05"/>
<dbReference type="Gene3D" id="4.10.280.10">
    <property type="entry name" value="Helix-loop-helix DNA-binding domain"/>
    <property type="match status" value="1"/>
</dbReference>
<dbReference type="Gramene" id="ERM94702">
    <property type="protein sequence ID" value="ERM94702"/>
    <property type="gene ID" value="AMTR_s00011p00235740"/>
</dbReference>
<evidence type="ECO:0000259" key="5">
    <source>
        <dbReference type="PROSITE" id="PS50888"/>
    </source>
</evidence>
<dbReference type="GO" id="GO:0005634">
    <property type="term" value="C:nucleus"/>
    <property type="evidence" value="ECO:0000318"/>
    <property type="project" value="GO_Central"/>
</dbReference>
<dbReference type="GO" id="GO:0000981">
    <property type="term" value="F:DNA-binding transcription factor activity, RNA polymerase II-specific"/>
    <property type="evidence" value="ECO:0000318"/>
    <property type="project" value="GO_Central"/>
</dbReference>
<dbReference type="SMART" id="SM00353">
    <property type="entry name" value="HLH"/>
    <property type="match status" value="1"/>
</dbReference>
<dbReference type="Proteomes" id="UP000017836">
    <property type="component" value="Unassembled WGS sequence"/>
</dbReference>
<dbReference type="PROSITE" id="PS50888">
    <property type="entry name" value="BHLH"/>
    <property type="match status" value="1"/>
</dbReference>
<evidence type="ECO:0000256" key="3">
    <source>
        <dbReference type="ARBA" id="ARBA00023163"/>
    </source>
</evidence>
<dbReference type="SUPFAM" id="SSF47459">
    <property type="entry name" value="HLH, helix-loop-helix DNA-binding domain"/>
    <property type="match status" value="1"/>
</dbReference>
<proteinExistence type="predicted"/>
<evidence type="ECO:0000313" key="6">
    <source>
        <dbReference type="EMBL" id="ERM94702.1"/>
    </source>
</evidence>
<sequence length="293" mass="33560">MYKFELRNTNQASKDRIHCLAFLHRIFSLMDSRFVSDYTPIPNLASFNEREACFSEEILGIFNNCCEATNPYLHYEPTQVFNPQTQSLHPQEHFYDYCHFLETPSKRQSPWLQTPLMEEEYISNKNPSVPYDGFLYGDDVQGFWHLPGIGFQGSIPSFSGEVAQKPAAVLSAQSVAARIRRKKISEKTRELGKLIPGGTRMNTAEMLQEASKYVIFLQAQLSLLEFMASNDSTLVKEELGILCSSPNIQEKLYDEGKCIASTQFVKSLIQEPMLHENHDLHRDLKCLVQSLEF</sequence>
<dbReference type="OrthoDB" id="1921534at2759"/>
<protein>
    <recommendedName>
        <fullName evidence="5">BHLH domain-containing protein</fullName>
    </recommendedName>
</protein>
<evidence type="ECO:0000256" key="1">
    <source>
        <dbReference type="ARBA" id="ARBA00004123"/>
    </source>
</evidence>
<dbReference type="GO" id="GO:0046983">
    <property type="term" value="F:protein dimerization activity"/>
    <property type="evidence" value="ECO:0007669"/>
    <property type="project" value="InterPro"/>
</dbReference>
<dbReference type="HOGENOM" id="CLU_951051_0_0_1"/>
<dbReference type="GO" id="GO:0006357">
    <property type="term" value="P:regulation of transcription by RNA polymerase II"/>
    <property type="evidence" value="ECO:0000318"/>
    <property type="project" value="GO_Central"/>
</dbReference>
<dbReference type="PANTHER" id="PTHR45914:SF24">
    <property type="entry name" value="BHLH DOMAIN-CONTAINING PROTEIN"/>
    <property type="match status" value="1"/>
</dbReference>
<keyword evidence="7" id="KW-1185">Reference proteome</keyword>
<gene>
    <name evidence="6" type="ORF">AMTR_s00011p00235740</name>
</gene>
<dbReference type="PANTHER" id="PTHR45914">
    <property type="entry name" value="TRANSCRIPTION FACTOR HEC3-RELATED"/>
    <property type="match status" value="1"/>
</dbReference>
<evidence type="ECO:0000313" key="7">
    <source>
        <dbReference type="Proteomes" id="UP000017836"/>
    </source>
</evidence>
<keyword evidence="2" id="KW-0805">Transcription regulation</keyword>
<reference evidence="7" key="1">
    <citation type="journal article" date="2013" name="Science">
        <title>The Amborella genome and the evolution of flowering plants.</title>
        <authorList>
            <consortium name="Amborella Genome Project"/>
        </authorList>
    </citation>
    <scope>NUCLEOTIDE SEQUENCE [LARGE SCALE GENOMIC DNA]</scope>
</reference>
<evidence type="ECO:0000256" key="2">
    <source>
        <dbReference type="ARBA" id="ARBA00023015"/>
    </source>
</evidence>
<dbReference type="InterPro" id="IPR045843">
    <property type="entry name" value="IND-like"/>
</dbReference>
<dbReference type="InterPro" id="IPR011598">
    <property type="entry name" value="bHLH_dom"/>
</dbReference>
<feature type="domain" description="BHLH" evidence="5">
    <location>
        <begin position="168"/>
        <end position="217"/>
    </location>
</feature>
<dbReference type="Pfam" id="PF00010">
    <property type="entry name" value="HLH"/>
    <property type="match status" value="1"/>
</dbReference>
<dbReference type="GO" id="GO:0000978">
    <property type="term" value="F:RNA polymerase II cis-regulatory region sequence-specific DNA binding"/>
    <property type="evidence" value="ECO:0000318"/>
    <property type="project" value="GO_Central"/>
</dbReference>
<name>W1NG05_AMBTC</name>
<dbReference type="KEGG" id="atr:18422637"/>
<dbReference type="InterPro" id="IPR036638">
    <property type="entry name" value="HLH_DNA-bd_sf"/>
</dbReference>
<accession>W1NG05</accession>
<evidence type="ECO:0000256" key="4">
    <source>
        <dbReference type="ARBA" id="ARBA00023242"/>
    </source>
</evidence>
<keyword evidence="4" id="KW-0539">Nucleus</keyword>
<comment type="subcellular location">
    <subcellularLocation>
        <location evidence="1">Nucleus</location>
    </subcellularLocation>
</comment>
<keyword evidence="3" id="KW-0804">Transcription</keyword>
<organism evidence="6 7">
    <name type="scientific">Amborella trichopoda</name>
    <dbReference type="NCBI Taxonomy" id="13333"/>
    <lineage>
        <taxon>Eukaryota</taxon>
        <taxon>Viridiplantae</taxon>
        <taxon>Streptophyta</taxon>
        <taxon>Embryophyta</taxon>
        <taxon>Tracheophyta</taxon>
        <taxon>Spermatophyta</taxon>
        <taxon>Magnoliopsida</taxon>
        <taxon>Amborellales</taxon>
        <taxon>Amborellaceae</taxon>
        <taxon>Amborella</taxon>
    </lineage>
</organism>